<name>A0A2I0QU21_9BACI</name>
<dbReference type="PANTHER" id="PTHR39210">
    <property type="entry name" value="HEPARIN-SULFATE LYASE"/>
    <property type="match status" value="1"/>
</dbReference>
<comment type="subcellular location">
    <subcellularLocation>
        <location evidence="1">Periplasm</location>
    </subcellularLocation>
</comment>
<organism evidence="7 8">
    <name type="scientific">Halalkalibacillus sediminis</name>
    <dbReference type="NCBI Taxonomy" id="2018042"/>
    <lineage>
        <taxon>Bacteria</taxon>
        <taxon>Bacillati</taxon>
        <taxon>Bacillota</taxon>
        <taxon>Bacilli</taxon>
        <taxon>Bacillales</taxon>
        <taxon>Bacillaceae</taxon>
        <taxon>Halalkalibacillus</taxon>
    </lineage>
</organism>
<dbReference type="AlphaFoldDB" id="A0A2I0QU21"/>
<evidence type="ECO:0000256" key="2">
    <source>
        <dbReference type="ARBA" id="ARBA00022729"/>
    </source>
</evidence>
<feature type="domain" description="Heparin-sulfate lyase N-terminal" evidence="6">
    <location>
        <begin position="69"/>
        <end position="308"/>
    </location>
</feature>
<dbReference type="InterPro" id="IPR008929">
    <property type="entry name" value="Chondroitin_lyas"/>
</dbReference>
<dbReference type="EMBL" id="PJNH01000002">
    <property type="protein sequence ID" value="PKR77808.1"/>
    <property type="molecule type" value="Genomic_DNA"/>
</dbReference>
<dbReference type="GO" id="GO:0042597">
    <property type="term" value="C:periplasmic space"/>
    <property type="evidence" value="ECO:0007669"/>
    <property type="project" value="UniProtKB-SubCell"/>
</dbReference>
<evidence type="ECO:0000313" key="7">
    <source>
        <dbReference type="EMBL" id="PKR77808.1"/>
    </source>
</evidence>
<dbReference type="RefSeq" id="WP_101331416.1">
    <property type="nucleotide sequence ID" value="NZ_PJNH01000002.1"/>
</dbReference>
<dbReference type="GO" id="GO:0016829">
    <property type="term" value="F:lyase activity"/>
    <property type="evidence" value="ECO:0007669"/>
    <property type="project" value="UniProtKB-KW"/>
</dbReference>
<feature type="domain" description="Heparinase II/III-like C-terminal" evidence="5">
    <location>
        <begin position="400"/>
        <end position="582"/>
    </location>
</feature>
<keyword evidence="4" id="KW-0456">Lyase</keyword>
<evidence type="ECO:0000259" key="6">
    <source>
        <dbReference type="Pfam" id="PF16889"/>
    </source>
</evidence>
<keyword evidence="3" id="KW-0574">Periplasm</keyword>
<evidence type="ECO:0000256" key="4">
    <source>
        <dbReference type="ARBA" id="ARBA00023239"/>
    </source>
</evidence>
<gene>
    <name evidence="7" type="ORF">CEY16_07720</name>
</gene>
<dbReference type="PANTHER" id="PTHR39210:SF1">
    <property type="entry name" value="HEPARIN-SULFATE LYASE"/>
    <property type="match status" value="1"/>
</dbReference>
<dbReference type="Gene3D" id="1.50.10.100">
    <property type="entry name" value="Chondroitin AC/alginate lyase"/>
    <property type="match status" value="1"/>
</dbReference>
<dbReference type="OrthoDB" id="7335480at2"/>
<comment type="caution">
    <text evidence="7">The sequence shown here is derived from an EMBL/GenBank/DDBJ whole genome shotgun (WGS) entry which is preliminary data.</text>
</comment>
<dbReference type="Proteomes" id="UP000243524">
    <property type="component" value="Unassembled WGS sequence"/>
</dbReference>
<evidence type="ECO:0000259" key="5">
    <source>
        <dbReference type="Pfam" id="PF07940"/>
    </source>
</evidence>
<reference evidence="7 8" key="1">
    <citation type="submission" date="2017-06" db="EMBL/GenBank/DDBJ databases">
        <title>the draft geome sequence of Illustriluteabacillus marina B3227.</title>
        <authorList>
            <person name="He R.-H."/>
            <person name="Du Z.-J."/>
        </authorList>
    </citation>
    <scope>NUCLEOTIDE SEQUENCE [LARGE SCALE GENOMIC DNA]</scope>
    <source>
        <strain evidence="7 8">B3227</strain>
    </source>
</reference>
<evidence type="ECO:0000256" key="3">
    <source>
        <dbReference type="ARBA" id="ARBA00022764"/>
    </source>
</evidence>
<dbReference type="Pfam" id="PF07940">
    <property type="entry name" value="Hepar_II_III_C"/>
    <property type="match status" value="1"/>
</dbReference>
<evidence type="ECO:0000313" key="8">
    <source>
        <dbReference type="Proteomes" id="UP000243524"/>
    </source>
</evidence>
<protein>
    <submittedName>
        <fullName evidence="7">Uncharacterized protein</fullName>
    </submittedName>
</protein>
<dbReference type="Gene3D" id="2.70.98.70">
    <property type="match status" value="1"/>
</dbReference>
<accession>A0A2I0QU21</accession>
<dbReference type="InterPro" id="IPR012480">
    <property type="entry name" value="Hepar_II_III_C"/>
</dbReference>
<keyword evidence="8" id="KW-1185">Reference proteome</keyword>
<sequence length="634" mass="73619">MIKALINEYGLSWLINRSLYSAKLKMLRAIPTSDRLFEKRVNVNRVNIFDLNVMWIEEFIRGLSSEKKKEIESIADKALIGKIMGFSSVELDYGNPINWHINPITKFEVSKALKWYQIPDFDPQRGDIKVVWEASRFTHFFYFTRAFMITKNTKYYDGFSQQLESWLQNNSYSFGSHYKCGQEATLRMINAIIAFEIFKSYKLTSKKDELNIKKLIEGSYKKVLSNFFYAHKCIKNNHTLTEIVGLIIGAWSCNDQKRLKKAYELLDKEIQKQFLSDGGYIQYSFNYQRFALQILELVMKISEKTQLAISDRSKSLIRNSATLMYQMQDESGDVPNFGSNDGALIFPVTTCGYRDFRAVVNTIFVLVDSKRVYNPGDYDEELLWFGDKRLEEIPVSIMEKESSAFNASGFYSLRTDTSFIMTALQNFNTRPAQMDQFHIDLWHKGKNIFCDSGTYSYATDIGKEMALTAAHNTVKVDGKEQMKKFGPFLIYDWTKRKYALLSNGLFKGKMVSQNGYEHTRHIEKNEQGFIILDEISSEGEHCEFFFHTPCEVKRIENGFELFDKDKLICFVSIDGDADMDVEFKKSYRSLFYLNREEINCVIIRGSLNKKCNIQFNIRLKNLNTNGEVEGANTK</sequence>
<dbReference type="Pfam" id="PF16889">
    <property type="entry name" value="Hepar_II_III_N"/>
    <property type="match status" value="1"/>
</dbReference>
<dbReference type="InterPro" id="IPR031680">
    <property type="entry name" value="Hepar_II_III_N"/>
</dbReference>
<proteinExistence type="predicted"/>
<dbReference type="SUPFAM" id="SSF48230">
    <property type="entry name" value="Chondroitin AC/alginate lyase"/>
    <property type="match status" value="1"/>
</dbReference>
<evidence type="ECO:0000256" key="1">
    <source>
        <dbReference type="ARBA" id="ARBA00004418"/>
    </source>
</evidence>
<keyword evidence="2" id="KW-0732">Signal</keyword>